<organism evidence="2 3">
    <name type="scientific">Hahella chejuensis (strain KCTC 2396)</name>
    <dbReference type="NCBI Taxonomy" id="349521"/>
    <lineage>
        <taxon>Bacteria</taxon>
        <taxon>Pseudomonadati</taxon>
        <taxon>Pseudomonadota</taxon>
        <taxon>Gammaproteobacteria</taxon>
        <taxon>Oceanospirillales</taxon>
        <taxon>Hahellaceae</taxon>
        <taxon>Hahella</taxon>
    </lineage>
</organism>
<feature type="transmembrane region" description="Helical" evidence="1">
    <location>
        <begin position="213"/>
        <end position="235"/>
    </location>
</feature>
<proteinExistence type="predicted"/>
<name>Q2SLT9_HAHCH</name>
<reference evidence="2 3" key="1">
    <citation type="journal article" date="2005" name="Nucleic Acids Res.">
        <title>Genomic blueprint of Hahella chejuensis, a marine microbe producing an algicidal agent.</title>
        <authorList>
            <person name="Jeong H."/>
            <person name="Yim J.H."/>
            <person name="Lee C."/>
            <person name="Choi S.-H."/>
            <person name="Park Y.K."/>
            <person name="Yoon S.H."/>
            <person name="Hur C.-G."/>
            <person name="Kang H.-Y."/>
            <person name="Kim D."/>
            <person name="Lee H.H."/>
            <person name="Park K.H."/>
            <person name="Park S.-H."/>
            <person name="Park H.-S."/>
            <person name="Lee H.K."/>
            <person name="Oh T.K."/>
            <person name="Kim J.F."/>
        </authorList>
    </citation>
    <scope>NUCLEOTIDE SEQUENCE [LARGE SCALE GENOMIC DNA]</scope>
    <source>
        <strain evidence="2 3">KCTC 2396</strain>
    </source>
</reference>
<dbReference type="PANTHER" id="PTHR35791">
    <property type="entry name" value="UPF0754 MEMBRANE PROTEIN YHEB"/>
    <property type="match status" value="1"/>
</dbReference>
<dbReference type="STRING" id="349521.HCH_01527"/>
<feature type="transmembrane region" description="Helical" evidence="1">
    <location>
        <begin position="186"/>
        <end position="207"/>
    </location>
</feature>
<gene>
    <name evidence="2" type="ordered locus">HCH_01527</name>
</gene>
<keyword evidence="3" id="KW-1185">Reference proteome</keyword>
<evidence type="ECO:0000313" key="3">
    <source>
        <dbReference type="Proteomes" id="UP000000238"/>
    </source>
</evidence>
<dbReference type="EMBL" id="CP000155">
    <property type="protein sequence ID" value="ABC28385.1"/>
    <property type="molecule type" value="Genomic_DNA"/>
</dbReference>
<accession>Q2SLT9</accession>
<feature type="transmembrane region" description="Helical" evidence="1">
    <location>
        <begin position="12"/>
        <end position="33"/>
    </location>
</feature>
<keyword evidence="1" id="KW-0472">Membrane</keyword>
<dbReference type="OrthoDB" id="3631561at2"/>
<dbReference type="KEGG" id="hch:HCH_01527"/>
<feature type="transmembrane region" description="Helical" evidence="1">
    <location>
        <begin position="385"/>
        <end position="405"/>
    </location>
</feature>
<evidence type="ECO:0000313" key="2">
    <source>
        <dbReference type="EMBL" id="ABC28385.1"/>
    </source>
</evidence>
<dbReference type="AlphaFoldDB" id="Q2SLT9"/>
<evidence type="ECO:0000256" key="1">
    <source>
        <dbReference type="SAM" id="Phobius"/>
    </source>
</evidence>
<protein>
    <submittedName>
        <fullName evidence="2">Uncharacterized protein conserved in bacteria</fullName>
    </submittedName>
</protein>
<dbReference type="HOGENOM" id="CLU_028773_0_0_6"/>
<dbReference type="PANTHER" id="PTHR35791:SF1">
    <property type="entry name" value="UPF0754 MEMBRANE PROTEIN YHEB"/>
    <property type="match status" value="1"/>
</dbReference>
<dbReference type="eggNOG" id="COG4399">
    <property type="taxonomic scope" value="Bacteria"/>
</dbReference>
<dbReference type="RefSeq" id="WP_011395458.1">
    <property type="nucleotide sequence ID" value="NC_007645.1"/>
</dbReference>
<keyword evidence="1" id="KW-1133">Transmembrane helix</keyword>
<dbReference type="Proteomes" id="UP000000238">
    <property type="component" value="Chromosome"/>
</dbReference>
<keyword evidence="1" id="KW-0812">Transmembrane</keyword>
<sequence length="406" mass="45716">MDWQWLQNPEFWKYLSIPLVAALIGWSTNWLAIKLTFYPLEFIGFRPFFGWQGIIPSKAGKMAVISVDSTISKLGAVEELFEQIDPQALAGHIVAGMLPRVEEYVDEIMLSEHRTLWENLPQAVKNKVYERVRKNAPRLIDNLVSDIGHQIEDLLDLKHMVTERLVADKELLNRIFLECGAAEFRFLIHSGLWLGFGFGVLQMALWFFYSVDWVLPVCGFLVGWATNWIALNLIFRPLNPTKVGPLTVQGLFLKRQPQVAATFCRIVTHDILTVGNIVNAMLNGPNGARTRALVKKHVKPLVDVTTGVAKPITQIAFGPTAFAELKKKVGEKALEISKTAFKDPLFNEERAIVVESIMRTRMEALSPEEFQNLLRPCFQEDEIKLIAIGGVLGALAGLAQVFFVFT</sequence>